<gene>
    <name evidence="1" type="ORF">ACFQ1M_03020</name>
</gene>
<dbReference type="EMBL" id="JBHTJH010000004">
    <property type="protein sequence ID" value="MFD0861167.1"/>
    <property type="molecule type" value="Genomic_DNA"/>
</dbReference>
<accession>A0ABW3CWF9</accession>
<proteinExistence type="predicted"/>
<name>A0ABW3CWF9_9FLAO</name>
<reference evidence="2" key="1">
    <citation type="journal article" date="2019" name="Int. J. Syst. Evol. Microbiol.">
        <title>The Global Catalogue of Microorganisms (GCM) 10K type strain sequencing project: providing services to taxonomists for standard genome sequencing and annotation.</title>
        <authorList>
            <consortium name="The Broad Institute Genomics Platform"/>
            <consortium name="The Broad Institute Genome Sequencing Center for Infectious Disease"/>
            <person name="Wu L."/>
            <person name="Ma J."/>
        </authorList>
    </citation>
    <scope>NUCLEOTIDE SEQUENCE [LARGE SCALE GENOMIC DNA]</scope>
    <source>
        <strain evidence="2">CCUG 62952</strain>
    </source>
</reference>
<evidence type="ECO:0000313" key="1">
    <source>
        <dbReference type="EMBL" id="MFD0861167.1"/>
    </source>
</evidence>
<sequence>MKTSKFLLAPLMAGLLFINCKEEKKQVAPLKDETSNPSSSLQNDAYRDIGHSYADLRWNSTLNGRYRPNLGYKRYISEGEFDMDTIDIEIPVTSNHFILSETIFENISLGKHNCLLVVLKDSIGKETNELPVTRIIQAKIPMSSVGFGNIQNPHSKKMKVYVLHDNCYPAQKRAIASIFRNDLARQPHPAYARGVSSTNRQRLESLNKPCDSIKLIKYQPKESGGGVISGG</sequence>
<keyword evidence="2" id="KW-1185">Reference proteome</keyword>
<protein>
    <submittedName>
        <fullName evidence="1">Uncharacterized protein</fullName>
    </submittedName>
</protein>
<dbReference type="Proteomes" id="UP001596978">
    <property type="component" value="Unassembled WGS sequence"/>
</dbReference>
<comment type="caution">
    <text evidence="1">The sequence shown here is derived from an EMBL/GenBank/DDBJ whole genome shotgun (WGS) entry which is preliminary data.</text>
</comment>
<evidence type="ECO:0000313" key="2">
    <source>
        <dbReference type="Proteomes" id="UP001596978"/>
    </source>
</evidence>
<dbReference type="RefSeq" id="WP_386403685.1">
    <property type="nucleotide sequence ID" value="NZ_JBHTJH010000004.1"/>
</dbReference>
<organism evidence="1 2">
    <name type="scientific">Sungkyunkwania multivorans</name>
    <dbReference type="NCBI Taxonomy" id="1173618"/>
    <lineage>
        <taxon>Bacteria</taxon>
        <taxon>Pseudomonadati</taxon>
        <taxon>Bacteroidota</taxon>
        <taxon>Flavobacteriia</taxon>
        <taxon>Flavobacteriales</taxon>
        <taxon>Flavobacteriaceae</taxon>
        <taxon>Sungkyunkwania</taxon>
    </lineage>
</organism>